<gene>
    <name evidence="1" type="ORF">V9T40_010762</name>
</gene>
<sequence length="260" mass="30058">MEEIESQKLLWKRPDNVPWPKVWHRFEAKSKSGQIYQIKIQDIPEDRFDDVLDFLAREFDKNEPISSCSTVAHIFEDENVRLALRKVRRKILEQRLSLFAVLDNNDPIPEIMGLELHLVESHDEPPIKVPSVLYENLVMEIVHAVHEQDDVSSTLFETKEYISDFNLSVAAKYYGLEISYHIYVALSKMAATFNIGGALMTFSSRFAQRSAEKAGFKLIKELKFQDFRDKDGNIKLPVEQAESIKLMYAKYSVCGNPNNK</sequence>
<keyword evidence="2" id="KW-1185">Reference proteome</keyword>
<reference evidence="1 2" key="1">
    <citation type="submission" date="2024-03" db="EMBL/GenBank/DDBJ databases">
        <title>Adaptation during the transition from Ophiocordyceps entomopathogen to insect associate is accompanied by gene loss and intensified selection.</title>
        <authorList>
            <person name="Ward C.M."/>
            <person name="Onetto C.A."/>
            <person name="Borneman A.R."/>
        </authorList>
    </citation>
    <scope>NUCLEOTIDE SEQUENCE [LARGE SCALE GENOMIC DNA]</scope>
    <source>
        <strain evidence="1">AWRI1</strain>
        <tissue evidence="1">Single Adult Female</tissue>
    </source>
</reference>
<accession>A0AAN9TIN2</accession>
<dbReference type="Proteomes" id="UP001367676">
    <property type="component" value="Unassembled WGS sequence"/>
</dbReference>
<protein>
    <submittedName>
        <fullName evidence="1">Uncharacterized protein</fullName>
    </submittedName>
</protein>
<evidence type="ECO:0000313" key="1">
    <source>
        <dbReference type="EMBL" id="KAK7573571.1"/>
    </source>
</evidence>
<proteinExistence type="predicted"/>
<organism evidence="1 2">
    <name type="scientific">Parthenolecanium corni</name>
    <dbReference type="NCBI Taxonomy" id="536013"/>
    <lineage>
        <taxon>Eukaryota</taxon>
        <taxon>Metazoa</taxon>
        <taxon>Ecdysozoa</taxon>
        <taxon>Arthropoda</taxon>
        <taxon>Hexapoda</taxon>
        <taxon>Insecta</taxon>
        <taxon>Pterygota</taxon>
        <taxon>Neoptera</taxon>
        <taxon>Paraneoptera</taxon>
        <taxon>Hemiptera</taxon>
        <taxon>Sternorrhyncha</taxon>
        <taxon>Coccoidea</taxon>
        <taxon>Coccidae</taxon>
        <taxon>Parthenolecanium</taxon>
    </lineage>
</organism>
<name>A0AAN9TIN2_9HEMI</name>
<dbReference type="EMBL" id="JBBCAQ010000037">
    <property type="protein sequence ID" value="KAK7573571.1"/>
    <property type="molecule type" value="Genomic_DNA"/>
</dbReference>
<evidence type="ECO:0000313" key="2">
    <source>
        <dbReference type="Proteomes" id="UP001367676"/>
    </source>
</evidence>
<dbReference type="Gene3D" id="3.40.630.30">
    <property type="match status" value="1"/>
</dbReference>
<comment type="caution">
    <text evidence="1">The sequence shown here is derived from an EMBL/GenBank/DDBJ whole genome shotgun (WGS) entry which is preliminary data.</text>
</comment>
<dbReference type="AlphaFoldDB" id="A0AAN9TIN2"/>